<keyword evidence="5 6" id="KW-0472">Membrane</keyword>
<accession>A0A371AQN0</accession>
<evidence type="ECO:0000313" key="9">
    <source>
        <dbReference type="Proteomes" id="UP000255036"/>
    </source>
</evidence>
<keyword evidence="4 6" id="KW-1133">Transmembrane helix</keyword>
<dbReference type="PANTHER" id="PTHR30386">
    <property type="entry name" value="MEMBRANE FUSION SUBUNIT OF EMRAB-TOLC MULTIDRUG EFFLUX PUMP"/>
    <property type="match status" value="1"/>
</dbReference>
<comment type="caution">
    <text evidence="8">The sequence shown here is derived from an EMBL/GenBank/DDBJ whole genome shotgun (WGS) entry which is preliminary data.</text>
</comment>
<reference evidence="8 9" key="1">
    <citation type="submission" date="2018-07" db="EMBL/GenBank/DDBJ databases">
        <title>Anaerosacharophilus polymeroproducens gen. nov. sp. nov., an anaerobic bacterium isolated from salt field.</title>
        <authorList>
            <person name="Kim W."/>
            <person name="Yang S.-H."/>
            <person name="Oh J."/>
            <person name="Lee J.-H."/>
            <person name="Kwon K.K."/>
        </authorList>
    </citation>
    <scope>NUCLEOTIDE SEQUENCE [LARGE SCALE GENOMIC DNA]</scope>
    <source>
        <strain evidence="8 9">MCWD5</strain>
    </source>
</reference>
<evidence type="ECO:0000256" key="5">
    <source>
        <dbReference type="ARBA" id="ARBA00023136"/>
    </source>
</evidence>
<feature type="transmembrane region" description="Helical" evidence="6">
    <location>
        <begin position="21"/>
        <end position="46"/>
    </location>
</feature>
<dbReference type="PRINTS" id="PR01490">
    <property type="entry name" value="RTXTOXIND"/>
</dbReference>
<evidence type="ECO:0000259" key="7">
    <source>
        <dbReference type="Pfam" id="PF26002"/>
    </source>
</evidence>
<dbReference type="PANTHER" id="PTHR30386:SF26">
    <property type="entry name" value="TRANSPORT PROTEIN COMB"/>
    <property type="match status" value="1"/>
</dbReference>
<keyword evidence="3 6" id="KW-0812">Transmembrane</keyword>
<comment type="subcellular location">
    <subcellularLocation>
        <location evidence="1">Membrane</location>
        <topology evidence="1">Single-pass membrane protein</topology>
    </subcellularLocation>
</comment>
<dbReference type="Gene3D" id="2.40.30.170">
    <property type="match status" value="1"/>
</dbReference>
<dbReference type="Pfam" id="PF26002">
    <property type="entry name" value="Beta-barrel_AprE"/>
    <property type="match status" value="1"/>
</dbReference>
<feature type="domain" description="AprE-like beta-barrel" evidence="7">
    <location>
        <begin position="265"/>
        <end position="357"/>
    </location>
</feature>
<sequence length="376" mass="42207">MKKQIKTMEQLKDSRLLYEKQLPAFGYMMIILVSILLIAVVFWSIWAPRTYIINSTGTVQSKNKNYVMAPFTGVITKINIEEGKVVEKGDELLTIKSTDLDIQSKQLEEQKNTYKTQIAQYKKLVKSIQDDTNYFDASNSNDTLYFSQYETYKSQVKQQKVDPNTYKAYNYTQEQIEQEFLKNQSKIEELYHSAIKAAEDSIQQAQTQLDSIDAQLGAVGSGKENYVVIANATGKIHMASEYKKGMVVQAAASVASIASEQDNFTIQIFVEPSDAARVAVGNKVDIAVSGLAQSVYGTISGRVTQKDSDITTQQGESEGKSASYFKMEITPDYCYLISKDGDKVNLSNGMAVQARIQYDKVTYFNYVLEELGVLTR</sequence>
<gene>
    <name evidence="8" type="ORF">DWV06_18040</name>
</gene>
<dbReference type="SUPFAM" id="SSF111369">
    <property type="entry name" value="HlyD-like secretion proteins"/>
    <property type="match status" value="1"/>
</dbReference>
<proteinExistence type="inferred from homology"/>
<dbReference type="RefSeq" id="WP_115483615.1">
    <property type="nucleotide sequence ID" value="NZ_QRCT01000051.1"/>
</dbReference>
<dbReference type="InterPro" id="IPR050739">
    <property type="entry name" value="MFP"/>
</dbReference>
<evidence type="ECO:0000313" key="8">
    <source>
        <dbReference type="EMBL" id="RDU21883.1"/>
    </source>
</evidence>
<evidence type="ECO:0000256" key="1">
    <source>
        <dbReference type="ARBA" id="ARBA00004167"/>
    </source>
</evidence>
<dbReference type="AlphaFoldDB" id="A0A371AQN0"/>
<dbReference type="OrthoDB" id="1638821at2"/>
<evidence type="ECO:0000256" key="2">
    <source>
        <dbReference type="ARBA" id="ARBA00009477"/>
    </source>
</evidence>
<evidence type="ECO:0000256" key="3">
    <source>
        <dbReference type="ARBA" id="ARBA00022692"/>
    </source>
</evidence>
<dbReference type="EMBL" id="QRCT01000051">
    <property type="protein sequence ID" value="RDU21883.1"/>
    <property type="molecule type" value="Genomic_DNA"/>
</dbReference>
<organism evidence="8 9">
    <name type="scientific">Anaerosacchariphilus polymeriproducens</name>
    <dbReference type="NCBI Taxonomy" id="1812858"/>
    <lineage>
        <taxon>Bacteria</taxon>
        <taxon>Bacillati</taxon>
        <taxon>Bacillota</taxon>
        <taxon>Clostridia</taxon>
        <taxon>Lachnospirales</taxon>
        <taxon>Lachnospiraceae</taxon>
        <taxon>Anaerosacchariphilus</taxon>
    </lineage>
</organism>
<dbReference type="GO" id="GO:0016020">
    <property type="term" value="C:membrane"/>
    <property type="evidence" value="ECO:0007669"/>
    <property type="project" value="UniProtKB-SubCell"/>
</dbReference>
<dbReference type="InterPro" id="IPR058982">
    <property type="entry name" value="Beta-barrel_AprE"/>
</dbReference>
<evidence type="ECO:0000256" key="4">
    <source>
        <dbReference type="ARBA" id="ARBA00022989"/>
    </source>
</evidence>
<protein>
    <submittedName>
        <fullName evidence="8">HlyD family efflux transporter periplasmic adaptor subunit</fullName>
    </submittedName>
</protein>
<keyword evidence="9" id="KW-1185">Reference proteome</keyword>
<dbReference type="Gene3D" id="2.40.50.100">
    <property type="match status" value="1"/>
</dbReference>
<name>A0A371AQN0_9FIRM</name>
<comment type="similarity">
    <text evidence="2">Belongs to the membrane fusion protein (MFP) (TC 8.A.1) family.</text>
</comment>
<evidence type="ECO:0000256" key="6">
    <source>
        <dbReference type="SAM" id="Phobius"/>
    </source>
</evidence>
<dbReference type="Proteomes" id="UP000255036">
    <property type="component" value="Unassembled WGS sequence"/>
</dbReference>